<keyword evidence="1" id="KW-0328">Glycosyltransferase</keyword>
<dbReference type="Proteomes" id="UP001560045">
    <property type="component" value="Unassembled WGS sequence"/>
</dbReference>
<dbReference type="RefSeq" id="WP_369210207.1">
    <property type="nucleotide sequence ID" value="NZ_JBFNXQ010000126.1"/>
</dbReference>
<proteinExistence type="predicted"/>
<keyword evidence="1" id="KW-0808">Transferase</keyword>
<evidence type="ECO:0000313" key="2">
    <source>
        <dbReference type="Proteomes" id="UP001560045"/>
    </source>
</evidence>
<gene>
    <name evidence="1" type="ORF">ABQ292_23900</name>
</gene>
<keyword evidence="2" id="KW-1185">Reference proteome</keyword>
<protein>
    <submittedName>
        <fullName evidence="1">Glycosyltransferase family 4 protein</fullName>
        <ecNumber evidence="1">2.4.-.-</ecNumber>
    </submittedName>
</protein>
<dbReference type="Gene3D" id="3.40.50.2000">
    <property type="entry name" value="Glycogen Phosphorylase B"/>
    <property type="match status" value="2"/>
</dbReference>
<dbReference type="EMBL" id="JBFNXQ010000126">
    <property type="protein sequence ID" value="MEX5721404.1"/>
    <property type="molecule type" value="Genomic_DNA"/>
</dbReference>
<reference evidence="1 2" key="1">
    <citation type="submission" date="2024-06" db="EMBL/GenBank/DDBJ databases">
        <title>Draft genome sequence of Geodermatophilus badlandi, a novel member of the Geodermatophilaceae isolated from badland sedimentary rocks in the Red desert, Wyoming, USA.</title>
        <authorList>
            <person name="Ben Tekaya S."/>
            <person name="Nouioui I."/>
            <person name="Flores G.M."/>
            <person name="Shaal M.N."/>
            <person name="Bredoire F."/>
            <person name="Basile F."/>
            <person name="Van Diepen L."/>
            <person name="Ward N.L."/>
        </authorList>
    </citation>
    <scope>NUCLEOTIDE SEQUENCE [LARGE SCALE GENOMIC DNA]</scope>
    <source>
        <strain evidence="1 2">WL48A</strain>
    </source>
</reference>
<dbReference type="PANTHER" id="PTHR12526:SF600">
    <property type="entry name" value="GLYCOSYL TRANSFERASE GROUP 1"/>
    <property type="match status" value="1"/>
</dbReference>
<dbReference type="EC" id="2.4.-.-" evidence="1"/>
<comment type="caution">
    <text evidence="1">The sequence shown here is derived from an EMBL/GenBank/DDBJ whole genome shotgun (WGS) entry which is preliminary data.</text>
</comment>
<dbReference type="Pfam" id="PF13692">
    <property type="entry name" value="Glyco_trans_1_4"/>
    <property type="match status" value="1"/>
</dbReference>
<dbReference type="SUPFAM" id="SSF53756">
    <property type="entry name" value="UDP-Glycosyltransferase/glycogen phosphorylase"/>
    <property type="match status" value="1"/>
</dbReference>
<name>A0ABV3XLD5_9ACTN</name>
<dbReference type="PANTHER" id="PTHR12526">
    <property type="entry name" value="GLYCOSYLTRANSFERASE"/>
    <property type="match status" value="1"/>
</dbReference>
<dbReference type="CDD" id="cd03801">
    <property type="entry name" value="GT4_PimA-like"/>
    <property type="match status" value="1"/>
</dbReference>
<evidence type="ECO:0000313" key="1">
    <source>
        <dbReference type="EMBL" id="MEX5721404.1"/>
    </source>
</evidence>
<sequence length="410" mass="45740">MRVLVVAEEYPWPARSGGRQRLHWILRMLCARATVDLLVIEEHPSRSAPEPPPEVPIHRLTRVVAGHQVLSAGGRFTRWLFGRLPRSVVGRDWTSARSAVGEWADDSHDLVWFVHTSVYLALRHHLPGPHVVDLDNLESSLRAHRRRSRRWQAARTFRGAVWERARAAADVLDKRRWRRLERGIARAATVSLVCSDLDWRRLDEPRVRVLPNGYELSVDCQPVAPPEGADGDPVLLMVGLMIYEPNRDAALYFASEVLPLIRAQVPGARFRIVGRYDPADSHILSDLPGVDLVGEVPDVAVELARASVVVVPIRYGGGTRIKILEAFAYEVPVVSTSIGCEGLDIEGGRHLLVADRPVDLAAACCDLLADAGLRKAIGTEARRLWETRYRWALMAPVVDDVLRTVVPHGT</sequence>
<organism evidence="1 2">
    <name type="scientific">Geodermatophilus maliterrae</name>
    <dbReference type="NCBI Taxonomy" id="3162531"/>
    <lineage>
        <taxon>Bacteria</taxon>
        <taxon>Bacillati</taxon>
        <taxon>Actinomycetota</taxon>
        <taxon>Actinomycetes</taxon>
        <taxon>Geodermatophilales</taxon>
        <taxon>Geodermatophilaceae</taxon>
        <taxon>Geodermatophilus</taxon>
    </lineage>
</organism>
<dbReference type="GO" id="GO:0016757">
    <property type="term" value="F:glycosyltransferase activity"/>
    <property type="evidence" value="ECO:0007669"/>
    <property type="project" value="UniProtKB-KW"/>
</dbReference>
<accession>A0ABV3XLD5</accession>